<keyword evidence="3" id="KW-0859">Xylose metabolism</keyword>
<dbReference type="STRING" id="1423734.FC83_GL002143"/>
<gene>
    <name evidence="4" type="ORF">FC83_GL002143</name>
</gene>
<evidence type="ECO:0000256" key="3">
    <source>
        <dbReference type="ARBA" id="ARBA00022629"/>
    </source>
</evidence>
<dbReference type="InterPro" id="IPR036390">
    <property type="entry name" value="WH_DNA-bd_sf"/>
</dbReference>
<dbReference type="InterPro" id="IPR036388">
    <property type="entry name" value="WH-like_DNA-bd_sf"/>
</dbReference>
<accession>A0A0R1XXS3</accession>
<proteinExistence type="inferred from homology"/>
<dbReference type="InterPro" id="IPR049874">
    <property type="entry name" value="ROK_cs"/>
</dbReference>
<sequence>MANQTGRGGLHQHNLSQVLQQIFNNQPISRVEIAHRLNLNKSTVSALYNELDQQGYIHEIGAGSSTSAGGRKPMLVKINGRYGYTISFDLGFRHLHVIANYLDGRIIFQGRIQLQQHDLQEVLHRINDQIDRSLAADTTQQGLLGIGFSIHGVVAHNQIINSPFIDMGKLDLADYYQQRYHIPVLLENEANLVAIYQRDFGQATNEANILAISIHRGIGAGIILDGQLYRGRHGQAGEIGRSLMFTHDTDDQQYRKVEDFCSEDAIIEQVQHQTNRANLDRRTLVQLNQAGDAIVQASLNKFSRSIAKVIYNVAISLAPTAIYLSSPLIEAIPELLTAILAEIKALGLQTPIQLTTPANLAPLLGCCALVTHEVLNLQDYELSFTDLVN</sequence>
<comment type="function">
    <text evidence="1">Transcriptional repressor of xylose-utilizing enzymes.</text>
</comment>
<dbReference type="Pfam" id="PF00480">
    <property type="entry name" value="ROK"/>
    <property type="match status" value="1"/>
</dbReference>
<dbReference type="SUPFAM" id="SSF53067">
    <property type="entry name" value="Actin-like ATPase domain"/>
    <property type="match status" value="1"/>
</dbReference>
<evidence type="ECO:0000256" key="1">
    <source>
        <dbReference type="ARBA" id="ARBA00002486"/>
    </source>
</evidence>
<dbReference type="InterPro" id="IPR043129">
    <property type="entry name" value="ATPase_NBD"/>
</dbReference>
<evidence type="ECO:0000313" key="4">
    <source>
        <dbReference type="EMBL" id="KRM34657.1"/>
    </source>
</evidence>
<evidence type="ECO:0000256" key="2">
    <source>
        <dbReference type="ARBA" id="ARBA00006479"/>
    </source>
</evidence>
<dbReference type="eggNOG" id="COG1940">
    <property type="taxonomic scope" value="Bacteria"/>
</dbReference>
<keyword evidence="3" id="KW-0119">Carbohydrate metabolism</keyword>
<reference evidence="4 5" key="1">
    <citation type="journal article" date="2015" name="Genome Announc.">
        <title>Expanding the biotechnology potential of lactobacilli through comparative genomics of 213 strains and associated genera.</title>
        <authorList>
            <person name="Sun Z."/>
            <person name="Harris H.M."/>
            <person name="McCann A."/>
            <person name="Guo C."/>
            <person name="Argimon S."/>
            <person name="Zhang W."/>
            <person name="Yang X."/>
            <person name="Jeffery I.B."/>
            <person name="Cooney J.C."/>
            <person name="Kagawa T.F."/>
            <person name="Liu W."/>
            <person name="Song Y."/>
            <person name="Salvetti E."/>
            <person name="Wrobel A."/>
            <person name="Rasinkangas P."/>
            <person name="Parkhill J."/>
            <person name="Rea M.C."/>
            <person name="O'Sullivan O."/>
            <person name="Ritari J."/>
            <person name="Douillard F.P."/>
            <person name="Paul Ross R."/>
            <person name="Yang R."/>
            <person name="Briner A.E."/>
            <person name="Felis G.E."/>
            <person name="de Vos W.M."/>
            <person name="Barrangou R."/>
            <person name="Klaenhammer T.R."/>
            <person name="Caufield P.W."/>
            <person name="Cui Y."/>
            <person name="Zhang H."/>
            <person name="O'Toole P.W."/>
        </authorList>
    </citation>
    <scope>NUCLEOTIDE SEQUENCE [LARGE SCALE GENOMIC DNA]</scope>
    <source>
        <strain evidence="4 5">DSM 18527</strain>
    </source>
</reference>
<dbReference type="SUPFAM" id="SSF46785">
    <property type="entry name" value="Winged helix' DNA-binding domain"/>
    <property type="match status" value="1"/>
</dbReference>
<comment type="similarity">
    <text evidence="2">Belongs to the ROK (NagC/XylR) family.</text>
</comment>
<dbReference type="PANTHER" id="PTHR18964:SF149">
    <property type="entry name" value="BIFUNCTIONAL UDP-N-ACETYLGLUCOSAMINE 2-EPIMERASE_N-ACETYLMANNOSAMINE KINASE"/>
    <property type="match status" value="1"/>
</dbReference>
<comment type="caution">
    <text evidence="4">The sequence shown here is derived from an EMBL/GenBank/DDBJ whole genome shotgun (WGS) entry which is preliminary data.</text>
</comment>
<name>A0A0R1XXS3_9LACO</name>
<dbReference type="RefSeq" id="WP_057002550.1">
    <property type="nucleotide sequence ID" value="NZ_AZGA01000024.1"/>
</dbReference>
<dbReference type="GO" id="GO:0042732">
    <property type="term" value="P:D-xylose metabolic process"/>
    <property type="evidence" value="ECO:0007669"/>
    <property type="project" value="UniProtKB-KW"/>
</dbReference>
<dbReference type="InterPro" id="IPR000600">
    <property type="entry name" value="ROK"/>
</dbReference>
<dbReference type="Gene3D" id="3.30.420.40">
    <property type="match status" value="2"/>
</dbReference>
<evidence type="ECO:0000313" key="5">
    <source>
        <dbReference type="Proteomes" id="UP000051236"/>
    </source>
</evidence>
<dbReference type="EMBL" id="AZGA01000024">
    <property type="protein sequence ID" value="KRM34657.1"/>
    <property type="molecule type" value="Genomic_DNA"/>
</dbReference>
<keyword evidence="5" id="KW-1185">Reference proteome</keyword>
<organism evidence="4 5">
    <name type="scientific">Agrilactobacillus composti DSM 18527 = JCM 14202</name>
    <dbReference type="NCBI Taxonomy" id="1423734"/>
    <lineage>
        <taxon>Bacteria</taxon>
        <taxon>Bacillati</taxon>
        <taxon>Bacillota</taxon>
        <taxon>Bacilli</taxon>
        <taxon>Lactobacillales</taxon>
        <taxon>Lactobacillaceae</taxon>
        <taxon>Agrilactobacillus</taxon>
    </lineage>
</organism>
<dbReference type="Proteomes" id="UP000051236">
    <property type="component" value="Unassembled WGS sequence"/>
</dbReference>
<dbReference type="PROSITE" id="PS01125">
    <property type="entry name" value="ROK"/>
    <property type="match status" value="1"/>
</dbReference>
<dbReference type="AlphaFoldDB" id="A0A0R1XXS3"/>
<dbReference type="Gene3D" id="1.10.10.10">
    <property type="entry name" value="Winged helix-like DNA-binding domain superfamily/Winged helix DNA-binding domain"/>
    <property type="match status" value="1"/>
</dbReference>
<dbReference type="PANTHER" id="PTHR18964">
    <property type="entry name" value="ROK (REPRESSOR, ORF, KINASE) FAMILY"/>
    <property type="match status" value="1"/>
</dbReference>
<protein>
    <submittedName>
        <fullName evidence="4">ROK family protein</fullName>
    </submittedName>
</protein>
<dbReference type="Pfam" id="PF13412">
    <property type="entry name" value="HTH_24"/>
    <property type="match status" value="1"/>
</dbReference>
<dbReference type="PATRIC" id="fig|1423734.3.peg.2164"/>